<dbReference type="InterPro" id="IPR024047">
    <property type="entry name" value="MM3350-like_sf"/>
</dbReference>
<dbReference type="HOGENOM" id="CLU_631232_0_0_11"/>
<dbReference type="eggNOG" id="ENOG5031I1M">
    <property type="taxonomic scope" value="Bacteria"/>
</dbReference>
<name>M1NW83_9CORY</name>
<dbReference type="Proteomes" id="UP000011723">
    <property type="component" value="Chromosome"/>
</dbReference>
<organism evidence="2 3">
    <name type="scientific">Corynebacterium halotolerans YIM 70093 = DSM 44683</name>
    <dbReference type="NCBI Taxonomy" id="1121362"/>
    <lineage>
        <taxon>Bacteria</taxon>
        <taxon>Bacillati</taxon>
        <taxon>Actinomycetota</taxon>
        <taxon>Actinomycetes</taxon>
        <taxon>Mycobacteriales</taxon>
        <taxon>Corynebacteriaceae</taxon>
        <taxon>Corynebacterium</taxon>
    </lineage>
</organism>
<dbReference type="PATRIC" id="fig|1121362.3.peg.2797"/>
<dbReference type="RefSeq" id="WP_015402161.1">
    <property type="nucleotide sequence ID" value="NC_020302.1"/>
</dbReference>
<dbReference type="Gene3D" id="3.10.290.30">
    <property type="entry name" value="MM3350-like"/>
    <property type="match status" value="1"/>
</dbReference>
<evidence type="ECO:0000313" key="3">
    <source>
        <dbReference type="Proteomes" id="UP000011723"/>
    </source>
</evidence>
<keyword evidence="3" id="KW-1185">Reference proteome</keyword>
<dbReference type="OrthoDB" id="4390428at2"/>
<sequence>MPIAALLLSVTGSLPGITRTITVRTDMPLTDLAEAVEAVLGFSGRSPHLLMTSTGGSRQVWEDETTGTVADLFREDRAFAVFRYHPPRNWHVGIELLGYAGVDMPTPLLIEVAGPDVVEACNGPEEMMRLRDAARDFLAGIDRSPANSAELNDRFPHLSPNQMLRRLTTVDDVVVAERLAQRVRSGNEAPLSFDDEDAPLPPGPENTPDPVQNSVLRQAIEKFFDGLEPDAVAPGMAAHDGDIRENLPELDEKSAETATEHIRWVLDLVGEGRPLTPSGYLKPVDVTAIAERIGLDERWRGKANRENSTLPVLILRQAMEHFELLERRGGRIHVTEAGQRLKNRPLELARHVAAYLPLLSDPDDLAPSITQMWAWANEIDSDPEPGLLMAATHVDNHQLFLAMGALDHSTDFWDVFAPTRLTEGGKALVGEILRRF</sequence>
<gene>
    <name evidence="2" type="ORF">A605_13755</name>
</gene>
<reference evidence="2 3" key="1">
    <citation type="journal article" date="2012" name="Stand. Genomic Sci.">
        <title>Genome sequence of the halotolerant bacterium Corynebacterium halotolerans type strain YIM 70093(T) (= DSM 44683(T)).</title>
        <authorList>
            <person name="Ruckert C."/>
            <person name="Albersmeier A."/>
            <person name="Al-Dilaimi A."/>
            <person name="Niehaus K."/>
            <person name="Szczepanowski R."/>
            <person name="Kalinowski J."/>
        </authorList>
    </citation>
    <scope>NUCLEOTIDE SEQUENCE [LARGE SCALE GENOMIC DNA]</scope>
    <source>
        <strain evidence="2">YIM 70093</strain>
    </source>
</reference>
<feature type="region of interest" description="Disordered" evidence="1">
    <location>
        <begin position="185"/>
        <end position="210"/>
    </location>
</feature>
<dbReference type="SUPFAM" id="SSF159941">
    <property type="entry name" value="MM3350-like"/>
    <property type="match status" value="1"/>
</dbReference>
<evidence type="ECO:0000313" key="2">
    <source>
        <dbReference type="EMBL" id="AGF73747.1"/>
    </source>
</evidence>
<dbReference type="KEGG" id="chn:A605_13755"/>
<accession>M1NW83</accession>
<dbReference type="EMBL" id="CP003697">
    <property type="protein sequence ID" value="AGF73747.1"/>
    <property type="molecule type" value="Genomic_DNA"/>
</dbReference>
<proteinExistence type="predicted"/>
<evidence type="ECO:0000256" key="1">
    <source>
        <dbReference type="SAM" id="MobiDB-lite"/>
    </source>
</evidence>
<dbReference type="STRING" id="1121362.A605_13755"/>
<protein>
    <submittedName>
        <fullName evidence="2">Plasmid pRiA4b ORF-3 family protein</fullName>
    </submittedName>
</protein>
<dbReference type="AlphaFoldDB" id="M1NW83"/>